<organism evidence="1 2">
    <name type="scientific">Thermogutta terrifontis</name>
    <dbReference type="NCBI Taxonomy" id="1331910"/>
    <lineage>
        <taxon>Bacteria</taxon>
        <taxon>Pseudomonadati</taxon>
        <taxon>Planctomycetota</taxon>
        <taxon>Planctomycetia</taxon>
        <taxon>Pirellulales</taxon>
        <taxon>Thermoguttaceae</taxon>
        <taxon>Thermogutta</taxon>
    </lineage>
</organism>
<evidence type="ECO:0000313" key="2">
    <source>
        <dbReference type="Proteomes" id="UP000215086"/>
    </source>
</evidence>
<dbReference type="RefSeq" id="WP_095415676.1">
    <property type="nucleotide sequence ID" value="NZ_CP018477.1"/>
</dbReference>
<gene>
    <name evidence="1" type="ORF">THTE_3085</name>
</gene>
<keyword evidence="2" id="KW-1185">Reference proteome</keyword>
<dbReference type="Proteomes" id="UP000215086">
    <property type="component" value="Chromosome"/>
</dbReference>
<sequence>MVSGMRSCSLRVFFTLGTGIALLLVAGMAWAEDGKGKAMSYGEARQYLARHTKIYELLDEHGARVLICPEWQGRVMTSTCDGLHGLSFGFINKDFIDAGKPNPHFNNYGGEDRFWLSPEGGQFSLWFKKGAEQNLDNWFTPPALNEGAWEMISRPRDPFYRMRRRMELVNASGTEFKLEVTRDVRLLTSADLQRLFGDAAQDLTSRKVKLVGYETINRVVNLGEPMQKEKGLVSIWILGMFNAGPKTVVIVPYRPGDEATLGPVVKSDYFGPIPPERLKILPEAILFLADGNYRSKIGTSQKRARNVAGSMDFVHNVLTLVHFTMPEDPTQHLYMNNMWELPQAEPYVGDVANSYNDGPAGPDKPGLGPFYEIESLSPAKELKHGETLEHAHRTVHIQGDYETLKSIAKKVLGVDLDTVRKTMFSE</sequence>
<name>A0A286RIA2_9BACT</name>
<dbReference type="KEGG" id="ttf:THTE_3085"/>
<dbReference type="EMBL" id="CP018477">
    <property type="protein sequence ID" value="ASV75687.1"/>
    <property type="molecule type" value="Genomic_DNA"/>
</dbReference>
<proteinExistence type="predicted"/>
<protein>
    <submittedName>
        <fullName evidence="1">Uncharacterized protein</fullName>
    </submittedName>
</protein>
<dbReference type="InterPro" id="IPR046713">
    <property type="entry name" value="DUF6786"/>
</dbReference>
<reference evidence="1 2" key="1">
    <citation type="journal article" name="Front. Microbiol.">
        <title>Sugar Metabolism of the First Thermophilic Planctomycete Thermogutta terrifontis: Comparative Genomic and Transcriptomic Approaches.</title>
        <authorList>
            <person name="Elcheninov A.G."/>
            <person name="Menzel P."/>
            <person name="Gudbergsdottir S.R."/>
            <person name="Slesarev A.I."/>
            <person name="Kadnikov V.V."/>
            <person name="Krogh A."/>
            <person name="Bonch-Osmolovskaya E.A."/>
            <person name="Peng X."/>
            <person name="Kublanov I.V."/>
        </authorList>
    </citation>
    <scope>NUCLEOTIDE SEQUENCE [LARGE SCALE GENOMIC DNA]</scope>
    <source>
        <strain evidence="1 2">R1</strain>
    </source>
</reference>
<accession>A0A286RIA2</accession>
<dbReference type="AlphaFoldDB" id="A0A286RIA2"/>
<evidence type="ECO:0000313" key="1">
    <source>
        <dbReference type="EMBL" id="ASV75687.1"/>
    </source>
</evidence>
<dbReference type="OrthoDB" id="5696129at2"/>
<dbReference type="Pfam" id="PF20583">
    <property type="entry name" value="DUF6786"/>
    <property type="match status" value="1"/>
</dbReference>